<feature type="domain" description="Multidrug resistance protein MdtA-like beta-barrel" evidence="6">
    <location>
        <begin position="218"/>
        <end position="305"/>
    </location>
</feature>
<keyword evidence="9" id="KW-1185">Reference proteome</keyword>
<dbReference type="Gene3D" id="2.40.420.20">
    <property type="match status" value="1"/>
</dbReference>
<dbReference type="Gene3D" id="2.40.50.100">
    <property type="match status" value="1"/>
</dbReference>
<sequence>MRKGTPIYNKLNLAPALLAGLLMIILNSCASSSAGPAPMANQTPSLPVVQLKQIDAATSRDYNAAIEGKVNVEIRPQVEGILDKIFVDEGAAVKKGQPLFKVNDRVYQEALSNAQANLMAAQANLDKAKIEVDRLAPLVKNNVVGEVQLKTAQSAEAAAKATVAQAEAMVSNAKINLGYTYITAPVDGYIGRIPYKVGSLVGRMETQALTVISDVSEVYAYFSFSEKDFLQFKEAYPGTTIREKLSHLPKVSLVLADNSVYQQEGTVETVDGQFDKTMGAISLRATFPNPNGELRTGATGKVRIPTTVENAVVVPQNATYELQDKVFVFVVGDSNKVASKPLLINGKSGNYYLVSGGVKGGDKIVYSGFDRLQDGAIIAPENISLDSLLKENPMR</sequence>
<keyword evidence="3" id="KW-0732">Signal</keyword>
<dbReference type="EMBL" id="CP023777">
    <property type="protein sequence ID" value="ATL49414.1"/>
    <property type="molecule type" value="Genomic_DNA"/>
</dbReference>
<evidence type="ECO:0000259" key="4">
    <source>
        <dbReference type="Pfam" id="PF25876"/>
    </source>
</evidence>
<dbReference type="PANTHER" id="PTHR30158">
    <property type="entry name" value="ACRA/E-RELATED COMPONENT OF DRUG EFFLUX TRANSPORTER"/>
    <property type="match status" value="1"/>
</dbReference>
<dbReference type="KEGG" id="cbae:COR50_20775"/>
<dbReference type="InterPro" id="IPR058627">
    <property type="entry name" value="MdtA-like_C"/>
</dbReference>
<dbReference type="GO" id="GO:0022857">
    <property type="term" value="F:transmembrane transporter activity"/>
    <property type="evidence" value="ECO:0007669"/>
    <property type="project" value="InterPro"/>
</dbReference>
<evidence type="ECO:0000259" key="5">
    <source>
        <dbReference type="Pfam" id="PF25917"/>
    </source>
</evidence>
<dbReference type="InterPro" id="IPR058626">
    <property type="entry name" value="MdtA-like_b-barrel"/>
</dbReference>
<dbReference type="OrthoDB" id="9801814at2"/>
<dbReference type="GO" id="GO:0030313">
    <property type="term" value="C:cell envelope"/>
    <property type="evidence" value="ECO:0007669"/>
    <property type="project" value="UniProtKB-SubCell"/>
</dbReference>
<feature type="domain" description="Multidrug resistance protein MdtA-like barrel-sandwich hybrid" evidence="5">
    <location>
        <begin position="72"/>
        <end position="212"/>
    </location>
</feature>
<evidence type="ECO:0000313" key="9">
    <source>
        <dbReference type="Proteomes" id="UP000220133"/>
    </source>
</evidence>
<feature type="chain" id="PRO_5012810072" evidence="3">
    <location>
        <begin position="31"/>
        <end position="395"/>
    </location>
</feature>
<comment type="similarity">
    <text evidence="2">Belongs to the membrane fusion protein (MFP) (TC 8.A.1) family.</text>
</comment>
<reference evidence="8 9" key="1">
    <citation type="submission" date="2017-10" db="EMBL/GenBank/DDBJ databases">
        <title>Paenichitinophaga pekingensis gen. nov., sp. nov., isolated from activated sludge.</title>
        <authorList>
            <person name="Jin D."/>
            <person name="Kong X."/>
            <person name="Deng Y."/>
            <person name="Bai Z."/>
        </authorList>
    </citation>
    <scope>NUCLEOTIDE SEQUENCE [LARGE SCALE GENOMIC DNA]</scope>
    <source>
        <strain evidence="8 9">13</strain>
    </source>
</reference>
<dbReference type="GO" id="GO:0005886">
    <property type="term" value="C:plasma membrane"/>
    <property type="evidence" value="ECO:0007669"/>
    <property type="project" value="TreeGrafter"/>
</dbReference>
<dbReference type="GO" id="GO:0046677">
    <property type="term" value="P:response to antibiotic"/>
    <property type="evidence" value="ECO:0007669"/>
    <property type="project" value="TreeGrafter"/>
</dbReference>
<dbReference type="Gene3D" id="1.10.287.470">
    <property type="entry name" value="Helix hairpin bin"/>
    <property type="match status" value="1"/>
</dbReference>
<dbReference type="Pfam" id="PF25967">
    <property type="entry name" value="RND-MFP_C"/>
    <property type="match status" value="1"/>
</dbReference>
<feature type="domain" description="Multidrug resistance protein MdtA-like alpha-helical hairpin" evidence="4">
    <location>
        <begin position="111"/>
        <end position="180"/>
    </location>
</feature>
<dbReference type="Pfam" id="PF25876">
    <property type="entry name" value="HH_MFP_RND"/>
    <property type="match status" value="1"/>
</dbReference>
<feature type="domain" description="Multidrug resistance protein MdtA-like C-terminal permuted SH3" evidence="7">
    <location>
        <begin position="310"/>
        <end position="371"/>
    </location>
</feature>
<feature type="signal peptide" evidence="3">
    <location>
        <begin position="1"/>
        <end position="30"/>
    </location>
</feature>
<evidence type="ECO:0000259" key="7">
    <source>
        <dbReference type="Pfam" id="PF25967"/>
    </source>
</evidence>
<dbReference type="InterPro" id="IPR006143">
    <property type="entry name" value="RND_pump_MFP"/>
</dbReference>
<protein>
    <submittedName>
        <fullName evidence="8">Efflux transporter periplasmic adaptor subunit</fullName>
    </submittedName>
</protein>
<dbReference type="PANTHER" id="PTHR30158:SF23">
    <property type="entry name" value="MULTIDRUG RESISTANCE PROTEIN MEXA"/>
    <property type="match status" value="1"/>
</dbReference>
<gene>
    <name evidence="8" type="ORF">COR50_20775</name>
</gene>
<dbReference type="InterPro" id="IPR058625">
    <property type="entry name" value="MdtA-like_BSH"/>
</dbReference>
<accession>A0A291QZZ3</accession>
<dbReference type="SUPFAM" id="SSF111369">
    <property type="entry name" value="HlyD-like secretion proteins"/>
    <property type="match status" value="1"/>
</dbReference>
<proteinExistence type="inferred from homology"/>
<comment type="subcellular location">
    <subcellularLocation>
        <location evidence="1">Cell envelope</location>
    </subcellularLocation>
</comment>
<dbReference type="Pfam" id="PF25944">
    <property type="entry name" value="Beta-barrel_RND"/>
    <property type="match status" value="1"/>
</dbReference>
<evidence type="ECO:0000259" key="6">
    <source>
        <dbReference type="Pfam" id="PF25944"/>
    </source>
</evidence>
<evidence type="ECO:0000256" key="3">
    <source>
        <dbReference type="SAM" id="SignalP"/>
    </source>
</evidence>
<organism evidence="8 9">
    <name type="scientific">Chitinophaga caeni</name>
    <dbReference type="NCBI Taxonomy" id="2029983"/>
    <lineage>
        <taxon>Bacteria</taxon>
        <taxon>Pseudomonadati</taxon>
        <taxon>Bacteroidota</taxon>
        <taxon>Chitinophagia</taxon>
        <taxon>Chitinophagales</taxon>
        <taxon>Chitinophagaceae</taxon>
        <taxon>Chitinophaga</taxon>
    </lineage>
</organism>
<evidence type="ECO:0000256" key="2">
    <source>
        <dbReference type="ARBA" id="ARBA00009477"/>
    </source>
</evidence>
<dbReference type="Gene3D" id="2.40.30.170">
    <property type="match status" value="1"/>
</dbReference>
<evidence type="ECO:0000256" key="1">
    <source>
        <dbReference type="ARBA" id="ARBA00004196"/>
    </source>
</evidence>
<dbReference type="AlphaFoldDB" id="A0A291QZZ3"/>
<dbReference type="NCBIfam" id="TIGR01730">
    <property type="entry name" value="RND_mfp"/>
    <property type="match status" value="1"/>
</dbReference>
<dbReference type="Proteomes" id="UP000220133">
    <property type="component" value="Chromosome"/>
</dbReference>
<evidence type="ECO:0000313" key="8">
    <source>
        <dbReference type="EMBL" id="ATL49414.1"/>
    </source>
</evidence>
<dbReference type="Pfam" id="PF25917">
    <property type="entry name" value="BSH_RND"/>
    <property type="match status" value="1"/>
</dbReference>
<dbReference type="InterPro" id="IPR058624">
    <property type="entry name" value="MdtA-like_HH"/>
</dbReference>
<name>A0A291QZZ3_9BACT</name>